<evidence type="ECO:0000256" key="2">
    <source>
        <dbReference type="ARBA" id="ARBA00023125"/>
    </source>
</evidence>
<reference evidence="6 7" key="1">
    <citation type="journal article" date="2022" name="Genome Biol. Evol.">
        <title>Host diet, physiology and behaviors set the stage for Lachnospiraceae cladogenesis.</title>
        <authorList>
            <person name="Vera-Ponce De Leon A."/>
            <person name="Schneider M."/>
            <person name="Jahnes B.C."/>
            <person name="Sadowski V."/>
            <person name="Camuy-Velez L.A."/>
            <person name="Duan J."/>
            <person name="Sabree Z.L."/>
        </authorList>
    </citation>
    <scope>NUCLEOTIDE SEQUENCE [LARGE SCALE GENOMIC DNA]</scope>
    <source>
        <strain evidence="6 7">PAL227</strain>
    </source>
</reference>
<organism evidence="6 7">
    <name type="scientific">Ohessyouella blattaphilus</name>
    <dbReference type="NCBI Taxonomy" id="2949333"/>
    <lineage>
        <taxon>Bacteria</taxon>
        <taxon>Bacillati</taxon>
        <taxon>Bacillota</taxon>
        <taxon>Clostridia</taxon>
        <taxon>Lachnospirales</taxon>
        <taxon>Lachnospiraceae</taxon>
        <taxon>Ohessyouella</taxon>
    </lineage>
</organism>
<dbReference type="EMBL" id="JAMZFV010000027">
    <property type="protein sequence ID" value="MCP1111265.1"/>
    <property type="molecule type" value="Genomic_DNA"/>
</dbReference>
<gene>
    <name evidence="6" type="ORF">NK118_13500</name>
</gene>
<dbReference type="Pfam" id="PF01614">
    <property type="entry name" value="IclR_C"/>
    <property type="match status" value="1"/>
</dbReference>
<dbReference type="Gene3D" id="1.10.10.10">
    <property type="entry name" value="Winged helix-like DNA-binding domain superfamily/Winged helix DNA-binding domain"/>
    <property type="match status" value="1"/>
</dbReference>
<evidence type="ECO:0000313" key="6">
    <source>
        <dbReference type="EMBL" id="MCP1111265.1"/>
    </source>
</evidence>
<dbReference type="Proteomes" id="UP001523565">
    <property type="component" value="Unassembled WGS sequence"/>
</dbReference>
<keyword evidence="2" id="KW-0238">DNA-binding</keyword>
<dbReference type="PANTHER" id="PTHR30136:SF35">
    <property type="entry name" value="HTH-TYPE TRANSCRIPTIONAL REGULATOR RV1719"/>
    <property type="match status" value="1"/>
</dbReference>
<evidence type="ECO:0000313" key="7">
    <source>
        <dbReference type="Proteomes" id="UP001523565"/>
    </source>
</evidence>
<dbReference type="InterPro" id="IPR050707">
    <property type="entry name" value="HTH_MetabolicPath_Reg"/>
</dbReference>
<sequence length="253" mass="28359">MEVKTNPIQVADKLFAVIELLAAKGAMGLMDLSSELELNKTTAHRLLNSLAYMGYVFQEPSTHKYRLSFKICGLSNQILNNIDIARVVRPYLRELVNLTGETVHLVQLDGMNAVYIDKIESTNNSIRLVSQLGKQLPLYCSGVGKALLADMPSKKVARIWNDSEIVSLTPHTIVDFSELERELKKVSKNGYAIDDEENEEGIRCVAASLGTKGSESEYAFSLSAPIYRMDDKRMTEIAKHILETKEKIMINIY</sequence>
<dbReference type="Gene3D" id="3.30.450.40">
    <property type="match status" value="1"/>
</dbReference>
<dbReference type="Pfam" id="PF09339">
    <property type="entry name" value="HTH_IclR"/>
    <property type="match status" value="1"/>
</dbReference>
<evidence type="ECO:0000259" key="4">
    <source>
        <dbReference type="PROSITE" id="PS51077"/>
    </source>
</evidence>
<keyword evidence="1" id="KW-0805">Transcription regulation</keyword>
<dbReference type="PANTHER" id="PTHR30136">
    <property type="entry name" value="HELIX-TURN-HELIX TRANSCRIPTIONAL REGULATOR, ICLR FAMILY"/>
    <property type="match status" value="1"/>
</dbReference>
<dbReference type="InterPro" id="IPR014757">
    <property type="entry name" value="Tscrpt_reg_IclR_C"/>
</dbReference>
<dbReference type="InterPro" id="IPR005471">
    <property type="entry name" value="Tscrpt_reg_IclR_N"/>
</dbReference>
<comment type="caution">
    <text evidence="6">The sequence shown here is derived from an EMBL/GenBank/DDBJ whole genome shotgun (WGS) entry which is preliminary data.</text>
</comment>
<protein>
    <submittedName>
        <fullName evidence="6">IclR family transcriptional regulator</fullName>
    </submittedName>
</protein>
<dbReference type="InterPro" id="IPR036390">
    <property type="entry name" value="WH_DNA-bd_sf"/>
</dbReference>
<keyword evidence="7" id="KW-1185">Reference proteome</keyword>
<accession>A0ABT1EKP0</accession>
<proteinExistence type="predicted"/>
<feature type="domain" description="IclR-ED" evidence="5">
    <location>
        <begin position="70"/>
        <end position="253"/>
    </location>
</feature>
<dbReference type="RefSeq" id="WP_262070143.1">
    <property type="nucleotide sequence ID" value="NZ_JAMXOC010000027.1"/>
</dbReference>
<dbReference type="InterPro" id="IPR036388">
    <property type="entry name" value="WH-like_DNA-bd_sf"/>
</dbReference>
<dbReference type="PROSITE" id="PS51078">
    <property type="entry name" value="ICLR_ED"/>
    <property type="match status" value="1"/>
</dbReference>
<evidence type="ECO:0000256" key="1">
    <source>
        <dbReference type="ARBA" id="ARBA00023015"/>
    </source>
</evidence>
<dbReference type="SUPFAM" id="SSF55781">
    <property type="entry name" value="GAF domain-like"/>
    <property type="match status" value="1"/>
</dbReference>
<evidence type="ECO:0000259" key="5">
    <source>
        <dbReference type="PROSITE" id="PS51078"/>
    </source>
</evidence>
<evidence type="ECO:0000256" key="3">
    <source>
        <dbReference type="ARBA" id="ARBA00023163"/>
    </source>
</evidence>
<dbReference type="InterPro" id="IPR029016">
    <property type="entry name" value="GAF-like_dom_sf"/>
</dbReference>
<dbReference type="PROSITE" id="PS51077">
    <property type="entry name" value="HTH_ICLR"/>
    <property type="match status" value="1"/>
</dbReference>
<feature type="domain" description="HTH iclR-type" evidence="4">
    <location>
        <begin position="8"/>
        <end position="69"/>
    </location>
</feature>
<name>A0ABT1EKP0_9FIRM</name>
<keyword evidence="3" id="KW-0804">Transcription</keyword>
<dbReference type="SMART" id="SM00346">
    <property type="entry name" value="HTH_ICLR"/>
    <property type="match status" value="1"/>
</dbReference>
<dbReference type="SUPFAM" id="SSF46785">
    <property type="entry name" value="Winged helix' DNA-binding domain"/>
    <property type="match status" value="1"/>
</dbReference>